<feature type="non-terminal residue" evidence="2">
    <location>
        <position position="124"/>
    </location>
</feature>
<evidence type="ECO:0000313" key="3">
    <source>
        <dbReference type="Proteomes" id="UP001497623"/>
    </source>
</evidence>
<sequence>MSDPSWALVPVEILCIIFMHVSLRDQLTSLRCVCTRWRDVLTHTSFWLNRLRVEGMLIDDAVLSALLAHQDSGEVLRNLQTLCYITCSKREQDQQHTQMVEPKIPPTALLGSVRQRWDSYVEDE</sequence>
<dbReference type="Proteomes" id="UP001497623">
    <property type="component" value="Unassembled WGS sequence"/>
</dbReference>
<proteinExistence type="predicted"/>
<keyword evidence="3" id="KW-1185">Reference proteome</keyword>
<comment type="caution">
    <text evidence="2">The sequence shown here is derived from an EMBL/GenBank/DDBJ whole genome shotgun (WGS) entry which is preliminary data.</text>
</comment>
<dbReference type="EMBL" id="CAXKWB010005442">
    <property type="protein sequence ID" value="CAL4078456.1"/>
    <property type="molecule type" value="Genomic_DNA"/>
</dbReference>
<reference evidence="2 3" key="1">
    <citation type="submission" date="2024-05" db="EMBL/GenBank/DDBJ databases">
        <authorList>
            <person name="Wallberg A."/>
        </authorList>
    </citation>
    <scope>NUCLEOTIDE SEQUENCE [LARGE SCALE GENOMIC DNA]</scope>
</reference>
<evidence type="ECO:0000259" key="1">
    <source>
        <dbReference type="PROSITE" id="PS50181"/>
    </source>
</evidence>
<dbReference type="AlphaFoldDB" id="A0AAV2QAP0"/>
<feature type="domain" description="F-box" evidence="1">
    <location>
        <begin position="3"/>
        <end position="50"/>
    </location>
</feature>
<dbReference type="InterPro" id="IPR036047">
    <property type="entry name" value="F-box-like_dom_sf"/>
</dbReference>
<accession>A0AAV2QAP0</accession>
<dbReference type="SUPFAM" id="SSF81383">
    <property type="entry name" value="F-box domain"/>
    <property type="match status" value="1"/>
</dbReference>
<dbReference type="Gene3D" id="1.20.1280.50">
    <property type="match status" value="1"/>
</dbReference>
<name>A0AAV2QAP0_MEGNR</name>
<dbReference type="SMART" id="SM00256">
    <property type="entry name" value="FBOX"/>
    <property type="match status" value="1"/>
</dbReference>
<dbReference type="InterPro" id="IPR001810">
    <property type="entry name" value="F-box_dom"/>
</dbReference>
<gene>
    <name evidence="2" type="ORF">MNOR_LOCUS10656</name>
</gene>
<dbReference type="PROSITE" id="PS50181">
    <property type="entry name" value="FBOX"/>
    <property type="match status" value="1"/>
</dbReference>
<protein>
    <recommendedName>
        <fullName evidence="1">F-box domain-containing protein</fullName>
    </recommendedName>
</protein>
<evidence type="ECO:0000313" key="2">
    <source>
        <dbReference type="EMBL" id="CAL4078456.1"/>
    </source>
</evidence>
<organism evidence="2 3">
    <name type="scientific">Meganyctiphanes norvegica</name>
    <name type="common">Northern krill</name>
    <name type="synonym">Thysanopoda norvegica</name>
    <dbReference type="NCBI Taxonomy" id="48144"/>
    <lineage>
        <taxon>Eukaryota</taxon>
        <taxon>Metazoa</taxon>
        <taxon>Ecdysozoa</taxon>
        <taxon>Arthropoda</taxon>
        <taxon>Crustacea</taxon>
        <taxon>Multicrustacea</taxon>
        <taxon>Malacostraca</taxon>
        <taxon>Eumalacostraca</taxon>
        <taxon>Eucarida</taxon>
        <taxon>Euphausiacea</taxon>
        <taxon>Euphausiidae</taxon>
        <taxon>Meganyctiphanes</taxon>
    </lineage>
</organism>
<dbReference type="Pfam" id="PF00646">
    <property type="entry name" value="F-box"/>
    <property type="match status" value="1"/>
</dbReference>